<keyword evidence="2" id="KW-1133">Transmembrane helix</keyword>
<name>G8BN57_TETPH</name>
<reference evidence="3 4" key="1">
    <citation type="journal article" date="2011" name="Proc. Natl. Acad. Sci. U.S.A.">
        <title>Evolutionary erosion of yeast sex chromosomes by mating-type switching accidents.</title>
        <authorList>
            <person name="Gordon J.L."/>
            <person name="Armisen D."/>
            <person name="Proux-Wera E."/>
            <person name="Oheigeartaigh S.S."/>
            <person name="Byrne K.P."/>
            <person name="Wolfe K.H."/>
        </authorList>
    </citation>
    <scope>NUCLEOTIDE SEQUENCE [LARGE SCALE GENOMIC DNA]</scope>
    <source>
        <strain evidence="4">ATCC 24235 / CBS 4417 / NBRC 1672 / NRRL Y-8282 / UCD 70-5</strain>
    </source>
</reference>
<dbReference type="PANTHER" id="PTHR28013:SF8">
    <property type="entry name" value="AEL027WP"/>
    <property type="match status" value="1"/>
</dbReference>
<dbReference type="InterPro" id="IPR051380">
    <property type="entry name" value="pH-response_reg_palI/RIM9"/>
</dbReference>
<dbReference type="Proteomes" id="UP000005666">
    <property type="component" value="Chromosome 1"/>
</dbReference>
<organism evidence="3 4">
    <name type="scientific">Tetrapisispora phaffii (strain ATCC 24235 / CBS 4417 / NBRC 1672 / NRRL Y-8282 / UCD 70-5)</name>
    <name type="common">Yeast</name>
    <name type="synonym">Fabospora phaffii</name>
    <dbReference type="NCBI Taxonomy" id="1071381"/>
    <lineage>
        <taxon>Eukaryota</taxon>
        <taxon>Fungi</taxon>
        <taxon>Dikarya</taxon>
        <taxon>Ascomycota</taxon>
        <taxon>Saccharomycotina</taxon>
        <taxon>Saccharomycetes</taxon>
        <taxon>Saccharomycetales</taxon>
        <taxon>Saccharomycetaceae</taxon>
        <taxon>Tetrapisispora</taxon>
    </lineage>
</organism>
<feature type="transmembrane region" description="Helical" evidence="2">
    <location>
        <begin position="133"/>
        <end position="157"/>
    </location>
</feature>
<keyword evidence="2" id="KW-0812">Transmembrane</keyword>
<dbReference type="OrthoDB" id="2354757at2759"/>
<feature type="region of interest" description="Disordered" evidence="1">
    <location>
        <begin position="472"/>
        <end position="492"/>
    </location>
</feature>
<evidence type="ECO:0000256" key="1">
    <source>
        <dbReference type="SAM" id="MobiDB-lite"/>
    </source>
</evidence>
<evidence type="ECO:0000256" key="2">
    <source>
        <dbReference type="SAM" id="Phobius"/>
    </source>
</evidence>
<feature type="transmembrane region" description="Helical" evidence="2">
    <location>
        <begin position="94"/>
        <end position="121"/>
    </location>
</feature>
<dbReference type="InterPro" id="IPR009571">
    <property type="entry name" value="SUR7/Rim9-like_fungi"/>
</dbReference>
<feature type="compositionally biased region" description="Polar residues" evidence="1">
    <location>
        <begin position="474"/>
        <end position="492"/>
    </location>
</feature>
<sequence>MADNKSAASLWFSIVSLFHFISMAFLIICCLTAPVFKQIGLSKYNDYTYGVFGYCDSINDSCSKAAAVYDPTTITESSDNWRVRSTIRHNIRNILIVTPIAAGLNFFTFIIATVFLTLILINDRRTNFLMLLGHLFFSFISFAATALGCIITFLLFFPNMTWCSWLLIPAAALPLIAMPLTFLAHSYSRVPSYDNNSDDADSYDAELIRVMDKEDDFQLNNKSNGNFVLPDFNQTEKMTHSNSTLLDNSTASLSTKDLNNITEKQITNNEQDEENDVLDSNDPNFAYSAINSDRLASNHGSIKSKGSKFKIANTGKDENNPINKMYTLSTSSEGSFNINDRQIDAESDSGLTSVSQRGVNPHYVQYQQQQQRQQLHQRQQGLQYHNNNQINNMNMQPFNQPQVPQQRPMNNQMPRNLQYNQPNPQNQRYQMQSHYTPPLYQQQKQYNVPINNAPPPPGAQFSSNRYKPAYKSQMGRNNIPGASSMTSPYGFR</sequence>
<dbReference type="GO" id="GO:0035838">
    <property type="term" value="C:growing cell tip"/>
    <property type="evidence" value="ECO:0007669"/>
    <property type="project" value="TreeGrafter"/>
</dbReference>
<dbReference type="eggNOG" id="ENOG502RYG1">
    <property type="taxonomic scope" value="Eukaryota"/>
</dbReference>
<proteinExistence type="predicted"/>
<dbReference type="GeneID" id="11532200"/>
<evidence type="ECO:0000313" key="4">
    <source>
        <dbReference type="Proteomes" id="UP000005666"/>
    </source>
</evidence>
<dbReference type="OMA" id="HKPFTEL"/>
<dbReference type="HOGENOM" id="CLU_026237_0_0_1"/>
<feature type="transmembrane region" description="Helical" evidence="2">
    <location>
        <begin position="164"/>
        <end position="187"/>
    </location>
</feature>
<dbReference type="GO" id="GO:0005886">
    <property type="term" value="C:plasma membrane"/>
    <property type="evidence" value="ECO:0007669"/>
    <property type="project" value="EnsemblFungi"/>
</dbReference>
<dbReference type="STRING" id="1071381.G8BN57"/>
<dbReference type="GO" id="GO:0032153">
    <property type="term" value="C:cell division site"/>
    <property type="evidence" value="ECO:0007669"/>
    <property type="project" value="TreeGrafter"/>
</dbReference>
<dbReference type="RefSeq" id="XP_003683769.1">
    <property type="nucleotide sequence ID" value="XM_003683721.1"/>
</dbReference>
<gene>
    <name evidence="3" type="primary">TPHA0A02520</name>
    <name evidence="3" type="ordered locus">TPHA_0A02520</name>
</gene>
<keyword evidence="4" id="KW-1185">Reference proteome</keyword>
<keyword evidence="2" id="KW-0472">Membrane</keyword>
<dbReference type="EMBL" id="HE612856">
    <property type="protein sequence ID" value="CCE61335.1"/>
    <property type="molecule type" value="Genomic_DNA"/>
</dbReference>
<feature type="transmembrane region" description="Helical" evidence="2">
    <location>
        <begin position="12"/>
        <end position="36"/>
    </location>
</feature>
<evidence type="ECO:0000313" key="3">
    <source>
        <dbReference type="EMBL" id="CCE61335.1"/>
    </source>
</evidence>
<dbReference type="AlphaFoldDB" id="G8BN57"/>
<feature type="region of interest" description="Disordered" evidence="1">
    <location>
        <begin position="402"/>
        <end position="429"/>
    </location>
</feature>
<protein>
    <recommendedName>
        <fullName evidence="5">PH-response regulator protein palI/RIM9</fullName>
    </recommendedName>
</protein>
<dbReference type="GO" id="GO:0000328">
    <property type="term" value="C:fungal-type vacuole lumen"/>
    <property type="evidence" value="ECO:0007669"/>
    <property type="project" value="EnsemblFungi"/>
</dbReference>
<dbReference type="PANTHER" id="PTHR28013">
    <property type="entry name" value="PROTEIN DCV1-RELATED"/>
    <property type="match status" value="1"/>
</dbReference>
<accession>G8BN57</accession>
<evidence type="ECO:0008006" key="5">
    <source>
        <dbReference type="Google" id="ProtNLM"/>
    </source>
</evidence>
<dbReference type="Pfam" id="PF06687">
    <property type="entry name" value="SUR7"/>
    <property type="match status" value="1"/>
</dbReference>
<dbReference type="KEGG" id="tpf:TPHA_0A02520"/>